<evidence type="ECO:0000313" key="1">
    <source>
        <dbReference type="EMBL" id="VVV02060.1"/>
    </source>
</evidence>
<dbReference type="EMBL" id="CABVMM010000014">
    <property type="protein sequence ID" value="VVV02060.1"/>
    <property type="molecule type" value="Genomic_DNA"/>
</dbReference>
<name>A0AC61YE32_9FLAO</name>
<evidence type="ECO:0000313" key="2">
    <source>
        <dbReference type="Proteomes" id="UP000356253"/>
    </source>
</evidence>
<gene>
    <name evidence="1" type="ORF">FVB9532_03356</name>
</gene>
<sequence length="165" mass="18842">MLQKLKINSAKKVVEEKLLSRRPKAIKTMQNIGVIIDAEVLQNLQLEDLKKAFQSFSGSVSYIILSEKEIEGEKVVKKKDLAWKASFKPETAANEFQQQEFDLLINYFKEVKPELFILSGSTSAKLKTGFSLEEKQLNDLEINVKPEEVSLFTSEVKKYLSIINQ</sequence>
<proteinExistence type="predicted"/>
<reference evidence="1" key="1">
    <citation type="submission" date="2019-09" db="EMBL/GenBank/DDBJ databases">
        <authorList>
            <person name="Rodrigo-Torres L."/>
            <person name="Arahal R. D."/>
            <person name="Lucena T."/>
        </authorList>
    </citation>
    <scope>NUCLEOTIDE SEQUENCE</scope>
    <source>
        <strain evidence="1">ISS653</strain>
    </source>
</reference>
<protein>
    <submittedName>
        <fullName evidence="1">Uncharacterized protein</fullName>
    </submittedName>
</protein>
<comment type="caution">
    <text evidence="1">The sequence shown here is derived from an EMBL/GenBank/DDBJ whole genome shotgun (WGS) entry which is preliminary data.</text>
</comment>
<organism evidence="1 2">
    <name type="scientific">Mesonia oceanica</name>
    <dbReference type="NCBI Taxonomy" id="2687242"/>
    <lineage>
        <taxon>Bacteria</taxon>
        <taxon>Pseudomonadati</taxon>
        <taxon>Bacteroidota</taxon>
        <taxon>Flavobacteriia</taxon>
        <taxon>Flavobacteriales</taxon>
        <taxon>Flavobacteriaceae</taxon>
        <taxon>Mesonia</taxon>
    </lineage>
</organism>
<dbReference type="Proteomes" id="UP000356253">
    <property type="component" value="Unassembled WGS sequence"/>
</dbReference>
<accession>A0AC61YE32</accession>
<keyword evidence="2" id="KW-1185">Reference proteome</keyword>